<name>A0AAW1U671_9CUCU</name>
<comment type="caution">
    <text evidence="2">The sequence shown here is derived from an EMBL/GenBank/DDBJ whole genome shotgun (WGS) entry which is preliminary data.</text>
</comment>
<dbReference type="AlphaFoldDB" id="A0AAW1U671"/>
<organism evidence="2 3">
    <name type="scientific">Henosepilachna vigintioctopunctata</name>
    <dbReference type="NCBI Taxonomy" id="420089"/>
    <lineage>
        <taxon>Eukaryota</taxon>
        <taxon>Metazoa</taxon>
        <taxon>Ecdysozoa</taxon>
        <taxon>Arthropoda</taxon>
        <taxon>Hexapoda</taxon>
        <taxon>Insecta</taxon>
        <taxon>Pterygota</taxon>
        <taxon>Neoptera</taxon>
        <taxon>Endopterygota</taxon>
        <taxon>Coleoptera</taxon>
        <taxon>Polyphaga</taxon>
        <taxon>Cucujiformia</taxon>
        <taxon>Coccinelloidea</taxon>
        <taxon>Coccinellidae</taxon>
        <taxon>Epilachninae</taxon>
        <taxon>Epilachnini</taxon>
        <taxon>Henosepilachna</taxon>
    </lineage>
</organism>
<proteinExistence type="predicted"/>
<keyword evidence="3" id="KW-1185">Reference proteome</keyword>
<reference evidence="2 3" key="1">
    <citation type="submission" date="2023-03" db="EMBL/GenBank/DDBJ databases">
        <title>Genome insight into feeding habits of ladybird beetles.</title>
        <authorList>
            <person name="Li H.-S."/>
            <person name="Huang Y.-H."/>
            <person name="Pang H."/>
        </authorList>
    </citation>
    <scope>NUCLEOTIDE SEQUENCE [LARGE SCALE GENOMIC DNA]</scope>
    <source>
        <strain evidence="2">SYSU_2023b</strain>
        <tissue evidence="2">Whole body</tissue>
    </source>
</reference>
<evidence type="ECO:0000256" key="1">
    <source>
        <dbReference type="SAM" id="MobiDB-lite"/>
    </source>
</evidence>
<accession>A0AAW1U671</accession>
<gene>
    <name evidence="2" type="ORF">WA026_022390</name>
</gene>
<feature type="compositionally biased region" description="Basic residues" evidence="1">
    <location>
        <begin position="1"/>
        <end position="21"/>
    </location>
</feature>
<dbReference type="EMBL" id="JARQZJ010000049">
    <property type="protein sequence ID" value="KAK9878494.1"/>
    <property type="molecule type" value="Genomic_DNA"/>
</dbReference>
<evidence type="ECO:0000313" key="3">
    <source>
        <dbReference type="Proteomes" id="UP001431783"/>
    </source>
</evidence>
<evidence type="ECO:0000313" key="2">
    <source>
        <dbReference type="EMBL" id="KAK9878494.1"/>
    </source>
</evidence>
<sequence length="101" mass="11493">MSDMKRHQKSHTKKAGPRKLYKMQTIDMDLETKAKEEIDNGSNDTSELHINDPEAEAEILYEDPLAAPRDGSMYTNGHQLFLVTYSGDVTKMDSTWIQTTT</sequence>
<feature type="region of interest" description="Disordered" evidence="1">
    <location>
        <begin position="1"/>
        <end position="23"/>
    </location>
</feature>
<dbReference type="Proteomes" id="UP001431783">
    <property type="component" value="Unassembled WGS sequence"/>
</dbReference>
<protein>
    <submittedName>
        <fullName evidence="2">Uncharacterized protein</fullName>
    </submittedName>
</protein>